<evidence type="ECO:0000256" key="2">
    <source>
        <dbReference type="ARBA" id="ARBA00012182"/>
    </source>
</evidence>
<dbReference type="EC" id="2.1.1.354" evidence="2"/>
<dbReference type="SMART" id="SM00317">
    <property type="entry name" value="SET"/>
    <property type="match status" value="1"/>
</dbReference>
<comment type="catalytic activity">
    <reaction evidence="12">
        <text>N(6)-methyl-L-lysyl(4)-[histone H3] + S-adenosyl-L-methionine = N(6),N(6)-dimethyl-L-lysyl(4)-[histone H3] + S-adenosyl-L-homocysteine + H(+)</text>
        <dbReference type="Rhea" id="RHEA:60268"/>
        <dbReference type="Rhea" id="RHEA-COMP:15540"/>
        <dbReference type="Rhea" id="RHEA-COMP:15543"/>
        <dbReference type="ChEBI" id="CHEBI:15378"/>
        <dbReference type="ChEBI" id="CHEBI:57856"/>
        <dbReference type="ChEBI" id="CHEBI:59789"/>
        <dbReference type="ChEBI" id="CHEBI:61929"/>
        <dbReference type="ChEBI" id="CHEBI:61976"/>
    </reaction>
</comment>
<dbReference type="GO" id="GO:0032259">
    <property type="term" value="P:methylation"/>
    <property type="evidence" value="ECO:0007669"/>
    <property type="project" value="UniProtKB-KW"/>
</dbReference>
<proteinExistence type="predicted"/>
<dbReference type="PANTHER" id="PTHR45814:SF2">
    <property type="entry name" value="HISTONE-LYSINE N-METHYLTRANSFERASE SETD1"/>
    <property type="match status" value="1"/>
</dbReference>
<organism evidence="16 17">
    <name type="scientific">Merluccius polli</name>
    <name type="common">Benguela hake</name>
    <name type="synonym">Merluccius cadenati</name>
    <dbReference type="NCBI Taxonomy" id="89951"/>
    <lineage>
        <taxon>Eukaryota</taxon>
        <taxon>Metazoa</taxon>
        <taxon>Chordata</taxon>
        <taxon>Craniata</taxon>
        <taxon>Vertebrata</taxon>
        <taxon>Euteleostomi</taxon>
        <taxon>Actinopterygii</taxon>
        <taxon>Neopterygii</taxon>
        <taxon>Teleostei</taxon>
        <taxon>Neoteleostei</taxon>
        <taxon>Acanthomorphata</taxon>
        <taxon>Zeiogadaria</taxon>
        <taxon>Gadariae</taxon>
        <taxon>Gadiformes</taxon>
        <taxon>Gadoidei</taxon>
        <taxon>Merlucciidae</taxon>
        <taxon>Merluccius</taxon>
    </lineage>
</organism>
<sequence>MEHSTGCARSEGFYTISRTDKLKYLNDARLALEPPATSALVSKGVSTSANPQSSLRASSDFRSEQRRLLSSFSCDSDLVKFNQLKFRKKRIRFAPSHIHDWGLFAMEPIAADELVIEYVGQAIRQVMADMREKRYEDQGIGSSYLFRVDQDTIIDATKCGNLARFINHSCNPNCYAKIIMVESQKKIVIYSRQPIGINEEITYDYKFPIEDEKIPCLCGADGCHGTLN</sequence>
<dbReference type="Gene3D" id="2.170.270.10">
    <property type="entry name" value="SET domain"/>
    <property type="match status" value="1"/>
</dbReference>
<dbReference type="GO" id="GO:0140999">
    <property type="term" value="F:histone H3K4 trimethyltransferase activity"/>
    <property type="evidence" value="ECO:0007669"/>
    <property type="project" value="UniProtKB-EC"/>
</dbReference>
<evidence type="ECO:0000256" key="8">
    <source>
        <dbReference type="ARBA" id="ARBA00023015"/>
    </source>
</evidence>
<evidence type="ECO:0000259" key="15">
    <source>
        <dbReference type="PROSITE" id="PS50868"/>
    </source>
</evidence>
<keyword evidence="6" id="KW-0156">Chromatin regulator</keyword>
<dbReference type="Proteomes" id="UP001174136">
    <property type="component" value="Unassembled WGS sequence"/>
</dbReference>
<dbReference type="InterPro" id="IPR024657">
    <property type="entry name" value="COMPASS_Set1_N-SET"/>
</dbReference>
<dbReference type="EMBL" id="JAOPHQ010001141">
    <property type="protein sequence ID" value="KAK0152102.1"/>
    <property type="molecule type" value="Genomic_DNA"/>
</dbReference>
<accession>A0AA47N5R2</accession>
<keyword evidence="17" id="KW-1185">Reference proteome</keyword>
<dbReference type="InterPro" id="IPR046341">
    <property type="entry name" value="SET_dom_sf"/>
</dbReference>
<evidence type="ECO:0000256" key="11">
    <source>
        <dbReference type="ARBA" id="ARBA00047571"/>
    </source>
</evidence>
<evidence type="ECO:0000256" key="6">
    <source>
        <dbReference type="ARBA" id="ARBA00022853"/>
    </source>
</evidence>
<dbReference type="InterPro" id="IPR037841">
    <property type="entry name" value="SET_SETD1A/B"/>
</dbReference>
<dbReference type="FunFam" id="2.170.270.10:FF:000010">
    <property type="entry name" value="Histone-lysine N-methyltransferase"/>
    <property type="match status" value="1"/>
</dbReference>
<evidence type="ECO:0000256" key="5">
    <source>
        <dbReference type="ARBA" id="ARBA00022691"/>
    </source>
</evidence>
<evidence type="ECO:0000256" key="4">
    <source>
        <dbReference type="ARBA" id="ARBA00022679"/>
    </source>
</evidence>
<dbReference type="GO" id="GO:0048188">
    <property type="term" value="C:Set1C/COMPASS complex"/>
    <property type="evidence" value="ECO:0007669"/>
    <property type="project" value="InterPro"/>
</dbReference>
<gene>
    <name evidence="16" type="primary">setd1ba_2</name>
    <name evidence="16" type="ORF">N1851_006513</name>
</gene>
<evidence type="ECO:0000256" key="1">
    <source>
        <dbReference type="ARBA" id="ARBA00004123"/>
    </source>
</evidence>
<evidence type="ECO:0000256" key="10">
    <source>
        <dbReference type="ARBA" id="ARBA00023242"/>
    </source>
</evidence>
<evidence type="ECO:0000256" key="12">
    <source>
        <dbReference type="ARBA" id="ARBA00047583"/>
    </source>
</evidence>
<comment type="catalytic activity">
    <reaction evidence="13">
        <text>N(6),N(6)-dimethyl-L-lysyl(4)-[histone H3] + S-adenosyl-L-methionine = N(6),N(6),N(6)-trimethyl-L-lysyl(4)-[histone H3] + S-adenosyl-L-homocysteine + H(+)</text>
        <dbReference type="Rhea" id="RHEA:60272"/>
        <dbReference type="Rhea" id="RHEA-COMP:15537"/>
        <dbReference type="Rhea" id="RHEA-COMP:15540"/>
        <dbReference type="ChEBI" id="CHEBI:15378"/>
        <dbReference type="ChEBI" id="CHEBI:57856"/>
        <dbReference type="ChEBI" id="CHEBI:59789"/>
        <dbReference type="ChEBI" id="CHEBI:61961"/>
        <dbReference type="ChEBI" id="CHEBI:61976"/>
    </reaction>
</comment>
<dbReference type="CDD" id="cd19169">
    <property type="entry name" value="SET_SETD1"/>
    <property type="match status" value="1"/>
</dbReference>
<evidence type="ECO:0000256" key="9">
    <source>
        <dbReference type="ARBA" id="ARBA00023163"/>
    </source>
</evidence>
<evidence type="ECO:0000259" key="14">
    <source>
        <dbReference type="PROSITE" id="PS50280"/>
    </source>
</evidence>
<evidence type="ECO:0000313" key="16">
    <source>
        <dbReference type="EMBL" id="KAK0152102.1"/>
    </source>
</evidence>
<keyword evidence="3" id="KW-0489">Methyltransferase</keyword>
<comment type="subcellular location">
    <subcellularLocation>
        <location evidence="1">Nucleus</location>
    </subcellularLocation>
</comment>
<dbReference type="InterPro" id="IPR001214">
    <property type="entry name" value="SET_dom"/>
</dbReference>
<dbReference type="AlphaFoldDB" id="A0AA47N5R2"/>
<evidence type="ECO:0000256" key="3">
    <source>
        <dbReference type="ARBA" id="ARBA00022603"/>
    </source>
</evidence>
<keyword evidence="7" id="KW-0694">RNA-binding</keyword>
<dbReference type="PROSITE" id="PS50868">
    <property type="entry name" value="POST_SET"/>
    <property type="match status" value="1"/>
</dbReference>
<evidence type="ECO:0000256" key="7">
    <source>
        <dbReference type="ARBA" id="ARBA00022884"/>
    </source>
</evidence>
<dbReference type="SUPFAM" id="SSF82199">
    <property type="entry name" value="SET domain"/>
    <property type="match status" value="1"/>
</dbReference>
<evidence type="ECO:0000313" key="17">
    <source>
        <dbReference type="Proteomes" id="UP001174136"/>
    </source>
</evidence>
<keyword evidence="10" id="KW-0539">Nucleus</keyword>
<feature type="domain" description="Post-SET" evidence="15">
    <location>
        <begin position="212"/>
        <end position="228"/>
    </location>
</feature>
<comment type="catalytic activity">
    <reaction evidence="11">
        <text>L-lysyl(4)-[histone H3] + 3 S-adenosyl-L-methionine = N(6),N(6),N(6)-trimethyl-L-lysyl(4)-[histone H3] + 3 S-adenosyl-L-homocysteine + 3 H(+)</text>
        <dbReference type="Rhea" id="RHEA:60260"/>
        <dbReference type="Rhea" id="RHEA-COMP:15537"/>
        <dbReference type="Rhea" id="RHEA-COMP:15547"/>
        <dbReference type="ChEBI" id="CHEBI:15378"/>
        <dbReference type="ChEBI" id="CHEBI:29969"/>
        <dbReference type="ChEBI" id="CHEBI:57856"/>
        <dbReference type="ChEBI" id="CHEBI:59789"/>
        <dbReference type="ChEBI" id="CHEBI:61961"/>
        <dbReference type="EC" id="2.1.1.354"/>
    </reaction>
</comment>
<reference evidence="16" key="1">
    <citation type="journal article" date="2023" name="Front. Mar. Sci.">
        <title>A new Merluccius polli reference genome to investigate the effects of global change in West African waters.</title>
        <authorList>
            <person name="Mateo J.L."/>
            <person name="Blanco-Fernandez C."/>
            <person name="Garcia-Vazquez E."/>
            <person name="Machado-Schiaffino G."/>
        </authorList>
    </citation>
    <scope>NUCLEOTIDE SEQUENCE</scope>
    <source>
        <strain evidence="16">C29</strain>
        <tissue evidence="16">Fin</tissue>
    </source>
</reference>
<dbReference type="InterPro" id="IPR044570">
    <property type="entry name" value="Set1-like"/>
</dbReference>
<feature type="domain" description="SET" evidence="14">
    <location>
        <begin position="89"/>
        <end position="206"/>
    </location>
</feature>
<protein>
    <recommendedName>
        <fullName evidence="2">[histone H3]-lysine(4) N-trimethyltransferase</fullName>
        <ecNumber evidence="2">2.1.1.354</ecNumber>
    </recommendedName>
</protein>
<keyword evidence="4" id="KW-0808">Transferase</keyword>
<dbReference type="Pfam" id="PF00856">
    <property type="entry name" value="SET"/>
    <property type="match status" value="1"/>
</dbReference>
<dbReference type="PANTHER" id="PTHR45814">
    <property type="entry name" value="HISTONE-LYSINE N-METHYLTRANSFERASE SETD1"/>
    <property type="match status" value="1"/>
</dbReference>
<comment type="caution">
    <text evidence="16">The sequence shown here is derived from an EMBL/GenBank/DDBJ whole genome shotgun (WGS) entry which is preliminary data.</text>
</comment>
<keyword evidence="8" id="KW-0805">Transcription regulation</keyword>
<dbReference type="GO" id="GO:0003723">
    <property type="term" value="F:RNA binding"/>
    <property type="evidence" value="ECO:0007669"/>
    <property type="project" value="UniProtKB-KW"/>
</dbReference>
<keyword evidence="5" id="KW-0949">S-adenosyl-L-methionine</keyword>
<keyword evidence="9" id="KW-0804">Transcription</keyword>
<dbReference type="SMART" id="SM00508">
    <property type="entry name" value="PostSET"/>
    <property type="match status" value="1"/>
</dbReference>
<dbReference type="InterPro" id="IPR003616">
    <property type="entry name" value="Post-SET_dom"/>
</dbReference>
<name>A0AA47N5R2_MERPO</name>
<evidence type="ECO:0000256" key="13">
    <source>
        <dbReference type="ARBA" id="ARBA00049129"/>
    </source>
</evidence>
<dbReference type="Pfam" id="PF11764">
    <property type="entry name" value="N-SET"/>
    <property type="match status" value="1"/>
</dbReference>
<dbReference type="PROSITE" id="PS50280">
    <property type="entry name" value="SET"/>
    <property type="match status" value="1"/>
</dbReference>